<keyword evidence="4" id="KW-1185">Reference proteome</keyword>
<dbReference type="GO" id="GO:2001070">
    <property type="term" value="F:starch binding"/>
    <property type="evidence" value="ECO:0007669"/>
    <property type="project" value="InterPro"/>
</dbReference>
<dbReference type="Gene3D" id="2.60.40.1760">
    <property type="entry name" value="glycosyl hydrolase (family 31)"/>
    <property type="match status" value="1"/>
</dbReference>
<dbReference type="Pfam" id="PF17137">
    <property type="entry name" value="DUF5110"/>
    <property type="match status" value="1"/>
</dbReference>
<dbReference type="EMBL" id="JACHVB010000035">
    <property type="protein sequence ID" value="MBC2595176.1"/>
    <property type="molecule type" value="Genomic_DNA"/>
</dbReference>
<dbReference type="Gene3D" id="3.20.20.80">
    <property type="entry name" value="Glycosidases"/>
    <property type="match status" value="1"/>
</dbReference>
<dbReference type="Gene3D" id="2.60.40.1180">
    <property type="entry name" value="Golgi alpha-mannosidase II"/>
    <property type="match status" value="2"/>
</dbReference>
<feature type="domain" description="Carbohydrate binding module family 25" evidence="2">
    <location>
        <begin position="1018"/>
        <end position="1097"/>
    </location>
</feature>
<dbReference type="GO" id="GO:0004553">
    <property type="term" value="F:hydrolase activity, hydrolyzing O-glycosyl compounds"/>
    <property type="evidence" value="ECO:0007669"/>
    <property type="project" value="InterPro"/>
</dbReference>
<protein>
    <submittedName>
        <fullName evidence="3">DUF5110 domain-containing protein</fullName>
    </submittedName>
</protein>
<comment type="similarity">
    <text evidence="1">Belongs to the glycosyl hydrolase 31 family.</text>
</comment>
<dbReference type="SUPFAM" id="SSF51445">
    <property type="entry name" value="(Trans)glycosidases"/>
    <property type="match status" value="1"/>
</dbReference>
<dbReference type="SMART" id="SM01066">
    <property type="entry name" value="CBM_25"/>
    <property type="match status" value="5"/>
</dbReference>
<dbReference type="InterPro" id="IPR048395">
    <property type="entry name" value="Glyco_hydro_31_C"/>
</dbReference>
<feature type="domain" description="Carbohydrate binding module family 25" evidence="2">
    <location>
        <begin position="926"/>
        <end position="1001"/>
    </location>
</feature>
<feature type="domain" description="Carbohydrate binding module family 25" evidence="2">
    <location>
        <begin position="1302"/>
        <end position="1374"/>
    </location>
</feature>
<dbReference type="InterPro" id="IPR025887">
    <property type="entry name" value="Glyco_hydro_31_N_dom"/>
</dbReference>
<dbReference type="InterPro" id="IPR013783">
    <property type="entry name" value="Ig-like_fold"/>
</dbReference>
<dbReference type="InterPro" id="IPR011013">
    <property type="entry name" value="Gal_mutarotase_sf_dom"/>
</dbReference>
<dbReference type="InterPro" id="IPR005085">
    <property type="entry name" value="CBM25"/>
</dbReference>
<evidence type="ECO:0000313" key="3">
    <source>
        <dbReference type="EMBL" id="MBC2595176.1"/>
    </source>
</evidence>
<dbReference type="SUPFAM" id="SSF51011">
    <property type="entry name" value="Glycosyl hydrolase domain"/>
    <property type="match status" value="1"/>
</dbReference>
<gene>
    <name evidence="3" type="ORF">H5P28_12985</name>
</gene>
<dbReference type="InterPro" id="IPR013780">
    <property type="entry name" value="Glyco_hydro_b"/>
</dbReference>
<organism evidence="3 4">
    <name type="scientific">Ruficoccus amylovorans</name>
    <dbReference type="NCBI Taxonomy" id="1804625"/>
    <lineage>
        <taxon>Bacteria</taxon>
        <taxon>Pseudomonadati</taxon>
        <taxon>Verrucomicrobiota</taxon>
        <taxon>Opitutia</taxon>
        <taxon>Puniceicoccales</taxon>
        <taxon>Cerasicoccaceae</taxon>
        <taxon>Ruficoccus</taxon>
    </lineage>
</organism>
<dbReference type="PANTHER" id="PTHR22762">
    <property type="entry name" value="ALPHA-GLUCOSIDASE"/>
    <property type="match status" value="1"/>
</dbReference>
<dbReference type="Pfam" id="PF01055">
    <property type="entry name" value="Glyco_hydro_31_2nd"/>
    <property type="match status" value="1"/>
</dbReference>
<accession>A0A842HHU6</accession>
<dbReference type="PANTHER" id="PTHR22762:SF120">
    <property type="entry name" value="HETEROGLYCAN GLUCOSIDASE 1"/>
    <property type="match status" value="1"/>
</dbReference>
<evidence type="ECO:0000313" key="4">
    <source>
        <dbReference type="Proteomes" id="UP000546464"/>
    </source>
</evidence>
<dbReference type="InterPro" id="IPR033403">
    <property type="entry name" value="DUF5110"/>
</dbReference>
<name>A0A842HHU6_9BACT</name>
<dbReference type="RefSeq" id="WP_185676138.1">
    <property type="nucleotide sequence ID" value="NZ_JACHVB010000035.1"/>
</dbReference>
<dbReference type="InterPro" id="IPR017853">
    <property type="entry name" value="GH"/>
</dbReference>
<dbReference type="SUPFAM" id="SSF74650">
    <property type="entry name" value="Galactose mutarotase-like"/>
    <property type="match status" value="1"/>
</dbReference>
<dbReference type="Pfam" id="PF21365">
    <property type="entry name" value="Glyco_hydro_31_3rd"/>
    <property type="match status" value="1"/>
</dbReference>
<dbReference type="Pfam" id="PF13802">
    <property type="entry name" value="Gal_mutarotas_2"/>
    <property type="match status" value="1"/>
</dbReference>
<comment type="caution">
    <text evidence="3">The sequence shown here is derived from an EMBL/GenBank/DDBJ whole genome shotgun (WGS) entry which is preliminary data.</text>
</comment>
<dbReference type="Pfam" id="PF03423">
    <property type="entry name" value="CBM_25"/>
    <property type="match status" value="3"/>
</dbReference>
<dbReference type="GO" id="GO:0005975">
    <property type="term" value="P:carbohydrate metabolic process"/>
    <property type="evidence" value="ECO:0007669"/>
    <property type="project" value="InterPro"/>
</dbReference>
<sequence>MMKKYKNAAGLTGLGVQKIALFVALLFFGWSTALFGQTVTVGSVTSATTATESGKQKAVFALSTGGVCEVIPYAPDLIRVKFDWGGIESHEDVAIAKPLDQWPAFSATFTDGAVYTIETDELIVHVTKSPSLKIDFIDKTQSGQYLLRDKRMEYDTGYDPYNDTSFQLLKNSNNIAAWYRVRVVKESPTNESYFGLGEVPFQLNRRGQVVQGWNSDAFYWNQDKNPMYMTMPFMYGVQAATSTQPGFTYGVFWNNPARPNFMFQKERPYGGAQRDQLTTVSDQFSFEATEGYIDYFFFGGGDDHTPAQVLSRYSELTGLPALPPRWAMGHHLSRWTYTEDQMRNVVATARAQGYPLDAIYFDIDYMDSDPHIVPPGGTFDDNEYRGNNDMRQLTFQDDPNNANYWFKDGVGLINDLHTNNIKAVPLIEAWLASADPLWSEANNASHLIKDNNGNSAIAWVFFGDVSFIDFTNSSTQSWWKTKQKNYLNTYAFDGIWNDLNEQADERDTVAQSQPIPLNGLYSADGRYGSSTSDYRRQQIYLKNTYNVYQASNTYATLAEQYPNRRPFVLSRAGWPGIQRYAFNWSGDNVNESAGSGYGQVPSLRVGLSTMISGQVYFGHDLGGFLGDVSSASMARWAQWCSLMPFFRNHSGKWDQMREPWLYANAAQIKSAIEMRYALMPYLYSLAYRASQTGLPLNNPMFFSFPDDPQTHQASSDTDFMVGPFLMASPVYQTGATQRSSYLPSGTDWYYWYGDGFHGGGTTVTKSTPIDVMPMYVTEGAIIPMGPVMEYANEYQAEQLIIHAWPGDETTTFTLYEDDGESFDYESGEYAITPLTNTTSAGVWTFTIGAKQGTYDHGHTSYMVARHAIDAPTTVQLGGAPADPYPSLTALEAEDTGYYYDSADRILYVKTDETEQAVTITATDSSANQITIYYITDFAERIHYDAGIDGSWTAFPGELLYSSVYPGVKAVTIPATSVEFAFTDDGTNWENNGGSNYTISSSGTYTIDPVSGTIMSGEPKSFTIYYLPPAGWTSVKMHYQANGGDWTAFPGVTMTTSSLDPEYVELSVYANELTQVAFTDNGTNWENNSGSNYALTLPGTYTLDSTDNSVVSGTPGGIRLYYETSWSTPYIHYNADGAGWTTTPGVQMQSTALSNFKYIEINAQSLECAFNDGNGTWDSNNGSNYTITQPGLYTVGFGGNLLPDYNPIRIEIYYDSDFTPQTHIHYNVDNKGWTTLPGELMVEDANFPGYAYLAIEGTSVEFAFTDDGTNWENNAGSNYTISAPGKYSIDAATHSVSSGYPAVTIYYATTWSQANIHYNADSAGWTALPGATMANSSVPGYKVITLDATAVEFVFNNGSGTWDNGSGSNYTVSAKGIYTVDNGVLTLGAP</sequence>
<dbReference type="CDD" id="cd14752">
    <property type="entry name" value="GH31_N"/>
    <property type="match status" value="1"/>
</dbReference>
<reference evidence="3 4" key="1">
    <citation type="submission" date="2020-07" db="EMBL/GenBank/DDBJ databases">
        <authorList>
            <person name="Feng X."/>
        </authorList>
    </citation>
    <scope>NUCLEOTIDE SEQUENCE [LARGE SCALE GENOMIC DNA]</scope>
    <source>
        <strain evidence="3 4">JCM31066</strain>
    </source>
</reference>
<evidence type="ECO:0000259" key="2">
    <source>
        <dbReference type="SMART" id="SM01066"/>
    </source>
</evidence>
<dbReference type="InterPro" id="IPR000322">
    <property type="entry name" value="Glyco_hydro_31_TIM"/>
</dbReference>
<feature type="domain" description="Carbohydrate binding module family 25" evidence="2">
    <location>
        <begin position="1117"/>
        <end position="1189"/>
    </location>
</feature>
<dbReference type="Gene3D" id="2.60.40.10">
    <property type="entry name" value="Immunoglobulins"/>
    <property type="match status" value="5"/>
</dbReference>
<dbReference type="Proteomes" id="UP000546464">
    <property type="component" value="Unassembled WGS sequence"/>
</dbReference>
<feature type="domain" description="Carbohydrate binding module family 25" evidence="2">
    <location>
        <begin position="1208"/>
        <end position="1283"/>
    </location>
</feature>
<evidence type="ECO:0000256" key="1">
    <source>
        <dbReference type="ARBA" id="ARBA00007806"/>
    </source>
</evidence>
<proteinExistence type="inferred from homology"/>